<dbReference type="Pfam" id="PF13840">
    <property type="entry name" value="ACT_7"/>
    <property type="match status" value="1"/>
</dbReference>
<keyword evidence="4" id="KW-1185">Reference proteome</keyword>
<evidence type="ECO:0000259" key="1">
    <source>
        <dbReference type="Pfam" id="PF10000"/>
    </source>
</evidence>
<protein>
    <submittedName>
        <fullName evidence="3">ACT domain-containing protein</fullName>
    </submittedName>
</protein>
<dbReference type="InterPro" id="IPR018717">
    <property type="entry name" value="DUF2241"/>
</dbReference>
<dbReference type="SUPFAM" id="SSF55021">
    <property type="entry name" value="ACT-like"/>
    <property type="match status" value="2"/>
</dbReference>
<dbReference type="Pfam" id="PF10000">
    <property type="entry name" value="ACT_3"/>
    <property type="match status" value="1"/>
</dbReference>
<name>A0A5C8UMF4_9MICO</name>
<sequence>MTVESDLSNLLAKLSPERVPGSFVFASVGFSESLQGIEPLASVVESEGLSVVLRREDADRLGLHYSFVAAWITLHVYSALETVGLTGAVAATLTKAGISCNMIAGYHHDHVLVPENRLVDALTELKELSESHGFLMHP</sequence>
<dbReference type="PANTHER" id="PTHR39199:SF1">
    <property type="entry name" value="BLR5128 PROTEIN"/>
    <property type="match status" value="1"/>
</dbReference>
<evidence type="ECO:0000259" key="2">
    <source>
        <dbReference type="Pfam" id="PF13840"/>
    </source>
</evidence>
<organism evidence="3 4">
    <name type="scientific">Lacisediminihabitans profunda</name>
    <dbReference type="NCBI Taxonomy" id="2594790"/>
    <lineage>
        <taxon>Bacteria</taxon>
        <taxon>Bacillati</taxon>
        <taxon>Actinomycetota</taxon>
        <taxon>Actinomycetes</taxon>
        <taxon>Micrococcales</taxon>
        <taxon>Microbacteriaceae</taxon>
        <taxon>Lacisediminihabitans</taxon>
    </lineage>
</organism>
<accession>A0A5C8UMF4</accession>
<dbReference type="PANTHER" id="PTHR39199">
    <property type="entry name" value="BLR5128 PROTEIN"/>
    <property type="match status" value="1"/>
</dbReference>
<reference evidence="3 4" key="1">
    <citation type="submission" date="2019-08" db="EMBL/GenBank/DDBJ databases">
        <title>Bacterial whole genome sequence for Glaciihabitans sp. CHu50b-6-2.</title>
        <authorList>
            <person name="Jin L."/>
        </authorList>
    </citation>
    <scope>NUCLEOTIDE SEQUENCE [LARGE SCALE GENOMIC DNA]</scope>
    <source>
        <strain evidence="3 4">CHu50b-6-2</strain>
    </source>
</reference>
<feature type="domain" description="DUF2241" evidence="1">
    <location>
        <begin position="4"/>
        <end position="69"/>
    </location>
</feature>
<dbReference type="EMBL" id="VRMG01000009">
    <property type="protein sequence ID" value="TXN29513.1"/>
    <property type="molecule type" value="Genomic_DNA"/>
</dbReference>
<evidence type="ECO:0000313" key="4">
    <source>
        <dbReference type="Proteomes" id="UP000321379"/>
    </source>
</evidence>
<feature type="domain" description="CASTOR ACT" evidence="2">
    <location>
        <begin position="70"/>
        <end position="125"/>
    </location>
</feature>
<dbReference type="InterPro" id="IPR045865">
    <property type="entry name" value="ACT-like_dom_sf"/>
</dbReference>
<evidence type="ECO:0000313" key="3">
    <source>
        <dbReference type="EMBL" id="TXN29513.1"/>
    </source>
</evidence>
<dbReference type="InterPro" id="IPR027795">
    <property type="entry name" value="CASTOR_ACT_dom"/>
</dbReference>
<dbReference type="Proteomes" id="UP000321379">
    <property type="component" value="Unassembled WGS sequence"/>
</dbReference>
<comment type="caution">
    <text evidence="3">The sequence shown here is derived from an EMBL/GenBank/DDBJ whole genome shotgun (WGS) entry which is preliminary data.</text>
</comment>
<gene>
    <name evidence="3" type="ORF">FVP33_15260</name>
</gene>
<dbReference type="Gene3D" id="3.30.2130.10">
    <property type="entry name" value="VC0802-like"/>
    <property type="match status" value="1"/>
</dbReference>
<dbReference type="AlphaFoldDB" id="A0A5C8UMF4"/>
<dbReference type="RefSeq" id="WP_147784529.1">
    <property type="nucleotide sequence ID" value="NZ_VRMG01000009.1"/>
</dbReference>
<proteinExistence type="predicted"/>